<dbReference type="Gene3D" id="3.40.395.10">
    <property type="entry name" value="Adenoviral Proteinase, Chain A"/>
    <property type="match status" value="1"/>
</dbReference>
<evidence type="ECO:0000256" key="2">
    <source>
        <dbReference type="ARBA" id="ARBA00022670"/>
    </source>
</evidence>
<keyword evidence="2" id="KW-0645">Protease</keyword>
<dbReference type="InterPro" id="IPR038765">
    <property type="entry name" value="Papain-like_cys_pep_sf"/>
</dbReference>
<evidence type="ECO:0000256" key="3">
    <source>
        <dbReference type="ARBA" id="ARBA00022801"/>
    </source>
</evidence>
<evidence type="ECO:0000313" key="8">
    <source>
        <dbReference type="Proteomes" id="UP000077521"/>
    </source>
</evidence>
<feature type="compositionally biased region" description="Pro residues" evidence="5">
    <location>
        <begin position="167"/>
        <end position="180"/>
    </location>
</feature>
<evidence type="ECO:0000256" key="4">
    <source>
        <dbReference type="ARBA" id="ARBA00022807"/>
    </source>
</evidence>
<comment type="caution">
    <text evidence="7">The sequence shown here is derived from an EMBL/GenBank/DDBJ whole genome shotgun (WGS) entry which is preliminary data.</text>
</comment>
<proteinExistence type="inferred from homology"/>
<dbReference type="AlphaFoldDB" id="A0A177TA10"/>
<gene>
    <name evidence="7" type="ORF">A4X13_0g6895</name>
</gene>
<dbReference type="GO" id="GO:0016926">
    <property type="term" value="P:protein desumoylation"/>
    <property type="evidence" value="ECO:0007669"/>
    <property type="project" value="UniProtKB-ARBA"/>
</dbReference>
<dbReference type="PANTHER" id="PTHR46915:SF2">
    <property type="entry name" value="UBIQUITIN-LIKE PROTEASE 4"/>
    <property type="match status" value="1"/>
</dbReference>
<evidence type="ECO:0000313" key="7">
    <source>
        <dbReference type="EMBL" id="KAE8243909.1"/>
    </source>
</evidence>
<dbReference type="EMBL" id="LWDF02000732">
    <property type="protein sequence ID" value="KAE8243909.1"/>
    <property type="molecule type" value="Genomic_DNA"/>
</dbReference>
<sequence length="408" mass="45757">MLSQRVLRWSSHGKTCQLLQGDLDSLAAGVQVNDAIIDFGLRYLLTAPTPFGKPPPSTQPDADQITILDTNLFPLLAAGKPYDKWTKNLSIFDKGFLVVPVHSGQGHWSLIIVAEPVLLIQGQQNNALRKSLPSTSSGTSKAAPNVPSKRPTIQHKHAHPSKTSIVAPPPPPARFRPYPPRTKGHPPSRSYPLLRLQDILPIDEYDPPDPPAGPSTLPAQPSIPPSPLPPFDTLAPTIYMFDSKYAPRHSDAKHLEAFMQTEALTKHRQGLAAGGLLYNRSDPQSMEACRHKLPRCNVVTVPVPQQGQNYDCALYLLHYVRQFFSHPSAYISHILNHRGKPYDELPRVYQQMWAPEKARNARKEWRTHIKELSDKWIIQDPLSSMHSCEHNDDHDDEITFLVQRKIPN</sequence>
<dbReference type="Pfam" id="PF02902">
    <property type="entry name" value="Peptidase_C48"/>
    <property type="match status" value="1"/>
</dbReference>
<name>A0A177TA10_9BASI</name>
<comment type="similarity">
    <text evidence="1">Belongs to the peptidase C48 family.</text>
</comment>
<dbReference type="InterPro" id="IPR003653">
    <property type="entry name" value="Peptidase_C48_C"/>
</dbReference>
<dbReference type="PROSITE" id="PS50600">
    <property type="entry name" value="ULP_PROTEASE"/>
    <property type="match status" value="1"/>
</dbReference>
<feature type="domain" description="Ubiquitin-like protease family profile" evidence="6">
    <location>
        <begin position="16"/>
        <end position="323"/>
    </location>
</feature>
<evidence type="ECO:0000259" key="6">
    <source>
        <dbReference type="PROSITE" id="PS50600"/>
    </source>
</evidence>
<accession>A0A177TA10</accession>
<keyword evidence="4" id="KW-0788">Thiol protease</keyword>
<dbReference type="Proteomes" id="UP000077521">
    <property type="component" value="Unassembled WGS sequence"/>
</dbReference>
<reference evidence="7" key="2">
    <citation type="journal article" date="2019" name="IMA Fungus">
        <title>Genome sequencing and comparison of five Tilletia species to identify candidate genes for the detection of regulated species infecting wheat.</title>
        <authorList>
            <person name="Nguyen H.D.T."/>
            <person name="Sultana T."/>
            <person name="Kesanakurti P."/>
            <person name="Hambleton S."/>
        </authorList>
    </citation>
    <scope>NUCLEOTIDE SEQUENCE</scope>
    <source>
        <strain evidence="7">DAOMC 236416</strain>
    </source>
</reference>
<protein>
    <recommendedName>
        <fullName evidence="6">Ubiquitin-like protease family profile domain-containing protein</fullName>
    </recommendedName>
</protein>
<dbReference type="GO" id="GO:0006508">
    <property type="term" value="P:proteolysis"/>
    <property type="evidence" value="ECO:0007669"/>
    <property type="project" value="UniProtKB-KW"/>
</dbReference>
<evidence type="ECO:0000256" key="1">
    <source>
        <dbReference type="ARBA" id="ARBA00005234"/>
    </source>
</evidence>
<reference evidence="7" key="1">
    <citation type="submission" date="2016-04" db="EMBL/GenBank/DDBJ databases">
        <authorList>
            <person name="Nguyen H.D."/>
            <person name="Samba Siva P."/>
            <person name="Cullis J."/>
            <person name="Levesque C.A."/>
            <person name="Hambleton S."/>
        </authorList>
    </citation>
    <scope>NUCLEOTIDE SEQUENCE</scope>
    <source>
        <strain evidence="7">DAOMC 236416</strain>
    </source>
</reference>
<keyword evidence="8" id="KW-1185">Reference proteome</keyword>
<dbReference type="PANTHER" id="PTHR46915">
    <property type="entry name" value="UBIQUITIN-LIKE PROTEASE 4-RELATED"/>
    <property type="match status" value="1"/>
</dbReference>
<evidence type="ECO:0000256" key="5">
    <source>
        <dbReference type="SAM" id="MobiDB-lite"/>
    </source>
</evidence>
<dbReference type="GO" id="GO:0008234">
    <property type="term" value="F:cysteine-type peptidase activity"/>
    <property type="evidence" value="ECO:0007669"/>
    <property type="project" value="UniProtKB-KW"/>
</dbReference>
<feature type="compositionally biased region" description="Polar residues" evidence="5">
    <location>
        <begin position="129"/>
        <end position="142"/>
    </location>
</feature>
<feature type="region of interest" description="Disordered" evidence="5">
    <location>
        <begin position="129"/>
        <end position="225"/>
    </location>
</feature>
<dbReference type="GO" id="GO:0019783">
    <property type="term" value="F:ubiquitin-like protein peptidase activity"/>
    <property type="evidence" value="ECO:0007669"/>
    <property type="project" value="UniProtKB-ARBA"/>
</dbReference>
<dbReference type="SUPFAM" id="SSF54001">
    <property type="entry name" value="Cysteine proteinases"/>
    <property type="match status" value="1"/>
</dbReference>
<organism evidence="7 8">
    <name type="scientific">Tilletia indica</name>
    <dbReference type="NCBI Taxonomy" id="43049"/>
    <lineage>
        <taxon>Eukaryota</taxon>
        <taxon>Fungi</taxon>
        <taxon>Dikarya</taxon>
        <taxon>Basidiomycota</taxon>
        <taxon>Ustilaginomycotina</taxon>
        <taxon>Exobasidiomycetes</taxon>
        <taxon>Tilletiales</taxon>
        <taxon>Tilletiaceae</taxon>
        <taxon>Tilletia</taxon>
    </lineage>
</organism>
<keyword evidence="3" id="KW-0378">Hydrolase</keyword>